<dbReference type="Pfam" id="PF14022">
    <property type="entry name" value="DUF4238"/>
    <property type="match status" value="1"/>
</dbReference>
<feature type="region of interest" description="Disordered" evidence="1">
    <location>
        <begin position="37"/>
        <end position="65"/>
    </location>
</feature>
<evidence type="ECO:0008006" key="4">
    <source>
        <dbReference type="Google" id="ProtNLM"/>
    </source>
</evidence>
<keyword evidence="3" id="KW-1185">Reference proteome</keyword>
<comment type="caution">
    <text evidence="2">The sequence shown here is derived from an EMBL/GenBank/DDBJ whole genome shotgun (WGS) entry which is preliminary data.</text>
</comment>
<name>A0AA43QHZ6_9LECA</name>
<organism evidence="2 3">
    <name type="scientific">Ramalina farinacea</name>
    <dbReference type="NCBI Taxonomy" id="258253"/>
    <lineage>
        <taxon>Eukaryota</taxon>
        <taxon>Fungi</taxon>
        <taxon>Dikarya</taxon>
        <taxon>Ascomycota</taxon>
        <taxon>Pezizomycotina</taxon>
        <taxon>Lecanoromycetes</taxon>
        <taxon>OSLEUM clade</taxon>
        <taxon>Lecanoromycetidae</taxon>
        <taxon>Lecanorales</taxon>
        <taxon>Lecanorineae</taxon>
        <taxon>Ramalinaceae</taxon>
        <taxon>Ramalina</taxon>
    </lineage>
</organism>
<dbReference type="InterPro" id="IPR025332">
    <property type="entry name" value="DUF4238"/>
</dbReference>
<proteinExistence type="predicted"/>
<evidence type="ECO:0000313" key="2">
    <source>
        <dbReference type="EMBL" id="MDI1485689.1"/>
    </source>
</evidence>
<evidence type="ECO:0000313" key="3">
    <source>
        <dbReference type="Proteomes" id="UP001161017"/>
    </source>
</evidence>
<protein>
    <recommendedName>
        <fullName evidence="4">DUF4238 domain-containing protein</fullName>
    </recommendedName>
</protein>
<dbReference type="Proteomes" id="UP001161017">
    <property type="component" value="Unassembled WGS sequence"/>
</dbReference>
<dbReference type="EMBL" id="JAPUFD010000002">
    <property type="protein sequence ID" value="MDI1485689.1"/>
    <property type="molecule type" value="Genomic_DNA"/>
</dbReference>
<reference evidence="2" key="1">
    <citation type="journal article" date="2023" name="Genome Biol. Evol.">
        <title>First Whole Genome Sequence and Flow Cytometry Genome Size Data for the Lichen-Forming Fungus Ramalina farinacea (Ascomycota).</title>
        <authorList>
            <person name="Llewellyn T."/>
            <person name="Mian S."/>
            <person name="Hill R."/>
            <person name="Leitch I.J."/>
            <person name="Gaya E."/>
        </authorList>
    </citation>
    <scope>NUCLEOTIDE SEQUENCE</scope>
    <source>
        <strain evidence="2">LIQ254RAFAR</strain>
    </source>
</reference>
<sequence length="684" mass="78993">MSSITEASQTAAPARSQYHHFVPRFILKNFAHLYQSPDEAASSSKSSTKPVKRNRKRGKKKKGPIPGDLMLNVINLKGDNACIEEIPVATTLGVTDMYRDEREQNQKHLEERLSKLESVAAMVMHKMRKAFEAGSPDVWITRSERDTLRKFLFIMKYRGSGFHRRYFHQTAEEYSEDDRQKLQDYMHKKGYEKPVDVWFDNIKAMVDLRMDPQMQWKDLLMESIIHEGPVSILSDPDTQKIRQGAYTEFHNFAGISPRLMIVLRSFVLPVLDEDANEEIGLWRQNCLEQIAAQHGNPIEVRSLFEDLRITKARNTYTRIANGELEFLDGEDGVHRLHDKFCFPFFPISTKHTDWINFIMLENAHHILTIVFNSRKATDRTMQRYLTTPCEVNGQTFFKYVESPEPNLQLKFLEKLDNVFGNANRGLVYTCQSKDLMDPLGTLGQMMQAEFPRQENPTGLMQLYNILGGSIITLPKDLDQAKKMLNMRIKIDVWSNGLDEIRRQEFRDQMARLFWQLPARRVWLYLKSVRFRLRPEKEIAAAQRVDISQLSIFDQSEHAEDVIVKASHLVRVDQVNKLMWVACMSELCSPKIFGIAGSISDCGINAVEKLAPNCREMVLLTEAHEDFPLPRCTTEQSIEFHARCGVRGKYEEIFGASAAEPAIKALWEVLDKIYPRYPDLLSHHG</sequence>
<dbReference type="AlphaFoldDB" id="A0AA43QHZ6"/>
<accession>A0AA43QHZ6</accession>
<feature type="compositionally biased region" description="Basic residues" evidence="1">
    <location>
        <begin position="50"/>
        <end position="63"/>
    </location>
</feature>
<evidence type="ECO:0000256" key="1">
    <source>
        <dbReference type="SAM" id="MobiDB-lite"/>
    </source>
</evidence>
<gene>
    <name evidence="2" type="ORF">OHK93_003878</name>
</gene>